<proteinExistence type="predicted"/>
<protein>
    <recommendedName>
        <fullName evidence="3">Glycosyltransferase family 31 protein</fullName>
    </recommendedName>
</protein>
<reference evidence="1" key="1">
    <citation type="journal article" date="2021" name="IMA Fungus">
        <title>Genomic characterization of three marine fungi, including Emericellopsis atlantica sp. nov. with signatures of a generalist lifestyle and marine biomass degradation.</title>
        <authorList>
            <person name="Hagestad O.C."/>
            <person name="Hou L."/>
            <person name="Andersen J.H."/>
            <person name="Hansen E.H."/>
            <person name="Altermark B."/>
            <person name="Li C."/>
            <person name="Kuhnert E."/>
            <person name="Cox R.J."/>
            <person name="Crous P.W."/>
            <person name="Spatafora J.W."/>
            <person name="Lail K."/>
            <person name="Amirebrahimi M."/>
            <person name="Lipzen A."/>
            <person name="Pangilinan J."/>
            <person name="Andreopoulos W."/>
            <person name="Hayes R.D."/>
            <person name="Ng V."/>
            <person name="Grigoriev I.V."/>
            <person name="Jackson S.A."/>
            <person name="Sutton T.D.S."/>
            <person name="Dobson A.D.W."/>
            <person name="Rama T."/>
        </authorList>
    </citation>
    <scope>NUCLEOTIDE SEQUENCE</scope>
    <source>
        <strain evidence="1">TS7</strain>
    </source>
</reference>
<accession>A0A9P7ZLA6</accession>
<evidence type="ECO:0008006" key="3">
    <source>
        <dbReference type="Google" id="ProtNLM"/>
    </source>
</evidence>
<dbReference type="EMBL" id="MU251257">
    <property type="protein sequence ID" value="KAG9253685.1"/>
    <property type="molecule type" value="Genomic_DNA"/>
</dbReference>
<dbReference type="Proteomes" id="UP000887229">
    <property type="component" value="Unassembled WGS sequence"/>
</dbReference>
<dbReference type="RefSeq" id="XP_046117609.1">
    <property type="nucleotide sequence ID" value="XM_046261336.1"/>
</dbReference>
<keyword evidence="2" id="KW-1185">Reference proteome</keyword>
<dbReference type="GeneID" id="70292239"/>
<evidence type="ECO:0000313" key="2">
    <source>
        <dbReference type="Proteomes" id="UP000887229"/>
    </source>
</evidence>
<gene>
    <name evidence="1" type="ORF">F5Z01DRAFT_623703</name>
</gene>
<dbReference type="Pfam" id="PF04646">
    <property type="entry name" value="DUF604"/>
    <property type="match status" value="1"/>
</dbReference>
<dbReference type="InterPro" id="IPR006740">
    <property type="entry name" value="DUF604"/>
</dbReference>
<dbReference type="OrthoDB" id="414175at2759"/>
<comment type="caution">
    <text evidence="1">The sequence shown here is derived from an EMBL/GenBank/DDBJ whole genome shotgun (WGS) entry which is preliminary data.</text>
</comment>
<organism evidence="1 2">
    <name type="scientific">Emericellopsis atlantica</name>
    <dbReference type="NCBI Taxonomy" id="2614577"/>
    <lineage>
        <taxon>Eukaryota</taxon>
        <taxon>Fungi</taxon>
        <taxon>Dikarya</taxon>
        <taxon>Ascomycota</taxon>
        <taxon>Pezizomycotina</taxon>
        <taxon>Sordariomycetes</taxon>
        <taxon>Hypocreomycetidae</taxon>
        <taxon>Hypocreales</taxon>
        <taxon>Bionectriaceae</taxon>
        <taxon>Emericellopsis</taxon>
    </lineage>
</organism>
<sequence>MPQQGRLERLYSRVTSHIGGQPLGIDLRDGLAPMVQRASSIIPHPVARVFKLLILALVLFIAYLNLPSLRPYTTDLVLNTTELGHPILKPVSPDDHKTTDPVASSSHVMNCGADVDRLAKIRDRFKLDDEVEYLKRYVRITREPIERQSRTFLPQRFLPEDDEGQGLQVLDLTKNMQHEQTCPEPLEIAVTQSPSPADADLSDFIFAISTNVKRMRDPLIVDEWAFWLTNGLGQSNGGKLLLRLIDASDPELTDAAQRLAEAGVDAQVSALDSRLHKEMAVRYLDLVPMLYFHPDSVNRKWLVLCDDDTFFPSAHSLVERAVKTHGSQAFGGAGVFISRPLAQVLSTVHETCKTRAKIRQSNSGWGPQGDILLRKCIYDNTDIRLSQLHGLWQFDIKGDASGFYESGRSPYSIHHFKGGTKWHTTYPLNATKIAYTCGQDCPYQRFITEDDFIIANGYSIAQYPHGVEFNLDQVERTFRPQGMEKEWNFDYMYGPQRPSLSGTGKKISWELGDAQANLEDGVTIQTYIRKKDDVRWTTEDGKPMKSIDGIIELVWISA</sequence>
<evidence type="ECO:0000313" key="1">
    <source>
        <dbReference type="EMBL" id="KAG9253685.1"/>
    </source>
</evidence>
<dbReference type="PANTHER" id="PTHR10811">
    <property type="entry name" value="FRINGE-RELATED"/>
    <property type="match status" value="1"/>
</dbReference>
<name>A0A9P7ZLA6_9HYPO</name>
<dbReference type="AlphaFoldDB" id="A0A9P7ZLA6"/>